<organism evidence="4 5">
    <name type="scientific">Caldibacillus thermoamylovorans</name>
    <dbReference type="NCBI Taxonomy" id="35841"/>
    <lineage>
        <taxon>Bacteria</taxon>
        <taxon>Bacillati</taxon>
        <taxon>Bacillota</taxon>
        <taxon>Bacilli</taxon>
        <taxon>Bacillales</taxon>
        <taxon>Bacillaceae</taxon>
        <taxon>Caldibacillus</taxon>
    </lineage>
</organism>
<dbReference type="EMBL" id="CCRF01000043">
    <property type="protein sequence ID" value="CEE01166.1"/>
    <property type="molecule type" value="Genomic_DNA"/>
</dbReference>
<keyword evidence="2" id="KW-0012">Acyltransferase</keyword>
<gene>
    <name evidence="4" type="ORF">BT1A1_1334</name>
</gene>
<reference evidence="4 5" key="1">
    <citation type="submission" date="2014-07" db="EMBL/GenBank/DDBJ databases">
        <authorList>
            <person name="Wibberg Daniel"/>
        </authorList>
    </citation>
    <scope>NUCLEOTIDE SEQUENCE [LARGE SCALE GENOMIC DNA]</scope>
</reference>
<sequence length="147" mass="16985">MPIQKATIQQTKEILKCALDVMDEATVGNVVPSWQKAKELIWPFLNNGGFYLVYMENNTIQGWIGIGTNYDFYTDQVIGIIPELYVLPPFRKKGIAKQLCEEACRQLNKMGYDRIQLNVFEGNHAKQLYRKLGFRDIYTTMELKGKI</sequence>
<dbReference type="InterPro" id="IPR000182">
    <property type="entry name" value="GNAT_dom"/>
</dbReference>
<feature type="domain" description="N-acetyltransferase" evidence="3">
    <location>
        <begin position="1"/>
        <end position="147"/>
    </location>
</feature>
<dbReference type="PROSITE" id="PS51186">
    <property type="entry name" value="GNAT"/>
    <property type="match status" value="1"/>
</dbReference>
<dbReference type="PANTHER" id="PTHR43420:SF47">
    <property type="entry name" value="N-ACETYLTRANSFERASE DOMAIN-CONTAINING PROTEIN"/>
    <property type="match status" value="1"/>
</dbReference>
<proteinExistence type="predicted"/>
<evidence type="ECO:0000256" key="2">
    <source>
        <dbReference type="ARBA" id="ARBA00023315"/>
    </source>
</evidence>
<dbReference type="SUPFAM" id="SSF55729">
    <property type="entry name" value="Acyl-CoA N-acyltransferases (Nat)"/>
    <property type="match status" value="1"/>
</dbReference>
<dbReference type="InterPro" id="IPR016181">
    <property type="entry name" value="Acyl_CoA_acyltransferase"/>
</dbReference>
<evidence type="ECO:0000256" key="1">
    <source>
        <dbReference type="ARBA" id="ARBA00022679"/>
    </source>
</evidence>
<accession>A0A090ISV7</accession>
<name>A0A090ISV7_9BACI</name>
<dbReference type="CDD" id="cd04301">
    <property type="entry name" value="NAT_SF"/>
    <property type="match status" value="1"/>
</dbReference>
<dbReference type="PANTHER" id="PTHR43420">
    <property type="entry name" value="ACETYLTRANSFERASE"/>
    <property type="match status" value="1"/>
</dbReference>
<keyword evidence="1" id="KW-0808">Transferase</keyword>
<keyword evidence="5" id="KW-1185">Reference proteome</keyword>
<dbReference type="AlphaFoldDB" id="A0A090ISV7"/>
<dbReference type="Pfam" id="PF00583">
    <property type="entry name" value="Acetyltransf_1"/>
    <property type="match status" value="1"/>
</dbReference>
<evidence type="ECO:0000313" key="5">
    <source>
        <dbReference type="Proteomes" id="UP000040576"/>
    </source>
</evidence>
<evidence type="ECO:0000313" key="4">
    <source>
        <dbReference type="EMBL" id="CEE01166.1"/>
    </source>
</evidence>
<dbReference type="InterPro" id="IPR050680">
    <property type="entry name" value="YpeA/RimI_acetyltransf"/>
</dbReference>
<evidence type="ECO:0000259" key="3">
    <source>
        <dbReference type="PROSITE" id="PS51186"/>
    </source>
</evidence>
<protein>
    <recommendedName>
        <fullName evidence="3">N-acetyltransferase domain-containing protein</fullName>
    </recommendedName>
</protein>
<dbReference type="RefSeq" id="WP_034769327.1">
    <property type="nucleotide sequence ID" value="NZ_CCRF01000043.1"/>
</dbReference>
<dbReference type="Gene3D" id="3.40.630.30">
    <property type="match status" value="1"/>
</dbReference>
<dbReference type="GO" id="GO:0016747">
    <property type="term" value="F:acyltransferase activity, transferring groups other than amino-acyl groups"/>
    <property type="evidence" value="ECO:0007669"/>
    <property type="project" value="InterPro"/>
</dbReference>
<dbReference type="GeneID" id="92960482"/>
<dbReference type="Proteomes" id="UP000040576">
    <property type="component" value="Unassembled WGS sequence"/>
</dbReference>